<evidence type="ECO:0000256" key="1">
    <source>
        <dbReference type="SAM" id="MobiDB-lite"/>
    </source>
</evidence>
<evidence type="ECO:0008006" key="6">
    <source>
        <dbReference type="Google" id="ProtNLM"/>
    </source>
</evidence>
<feature type="compositionally biased region" description="Pro residues" evidence="1">
    <location>
        <begin position="653"/>
        <end position="672"/>
    </location>
</feature>
<feature type="transmembrane region" description="Helical" evidence="2">
    <location>
        <begin position="384"/>
        <end position="403"/>
    </location>
</feature>
<keyword evidence="5" id="KW-1185">Reference proteome</keyword>
<feature type="region of interest" description="Disordered" evidence="1">
    <location>
        <begin position="479"/>
        <end position="573"/>
    </location>
</feature>
<accession>A0ABT1MCD6</accession>
<feature type="compositionally biased region" description="Low complexity" evidence="1">
    <location>
        <begin position="511"/>
        <end position="535"/>
    </location>
</feature>
<evidence type="ECO:0000256" key="2">
    <source>
        <dbReference type="SAM" id="Phobius"/>
    </source>
</evidence>
<protein>
    <recommendedName>
        <fullName evidence="6">TrbL/VirB6 plasmid conjugal transfer protein</fullName>
    </recommendedName>
</protein>
<feature type="transmembrane region" description="Helical" evidence="2">
    <location>
        <begin position="153"/>
        <end position="175"/>
    </location>
</feature>
<organism evidence="4 5">
    <name type="scientific">Mycolicibacterium arenosum</name>
    <dbReference type="NCBI Taxonomy" id="2952157"/>
    <lineage>
        <taxon>Bacteria</taxon>
        <taxon>Bacillati</taxon>
        <taxon>Actinomycetota</taxon>
        <taxon>Actinomycetes</taxon>
        <taxon>Mycobacteriales</taxon>
        <taxon>Mycobacteriaceae</taxon>
        <taxon>Mycolicibacterium</taxon>
    </lineage>
</organism>
<feature type="chain" id="PRO_5045091698" description="TrbL/VirB6 plasmid conjugal transfer protein" evidence="3">
    <location>
        <begin position="42"/>
        <end position="672"/>
    </location>
</feature>
<evidence type="ECO:0000313" key="4">
    <source>
        <dbReference type="EMBL" id="MCP9276834.1"/>
    </source>
</evidence>
<comment type="caution">
    <text evidence="4">The sequence shown here is derived from an EMBL/GenBank/DDBJ whole genome shotgun (WGS) entry which is preliminary data.</text>
</comment>
<gene>
    <name evidence="4" type="ORF">NM203_32110</name>
</gene>
<reference evidence="4 5" key="1">
    <citation type="submission" date="2022-06" db="EMBL/GenBank/DDBJ databases">
        <title>Mycolicibacterium sp. CAU 1645 isolated from seawater.</title>
        <authorList>
            <person name="Kim W."/>
        </authorList>
    </citation>
    <scope>NUCLEOTIDE SEQUENCE [LARGE SCALE GENOMIC DNA]</scope>
    <source>
        <strain evidence="4 5">CAU 1645</strain>
    </source>
</reference>
<feature type="transmembrane region" description="Helical" evidence="2">
    <location>
        <begin position="415"/>
        <end position="433"/>
    </location>
</feature>
<dbReference type="Proteomes" id="UP001651690">
    <property type="component" value="Unassembled WGS sequence"/>
</dbReference>
<name>A0ABT1MCD6_9MYCO</name>
<feature type="signal peptide" evidence="3">
    <location>
        <begin position="1"/>
        <end position="41"/>
    </location>
</feature>
<feature type="compositionally biased region" description="Pro residues" evidence="1">
    <location>
        <begin position="625"/>
        <end position="645"/>
    </location>
</feature>
<evidence type="ECO:0000256" key="3">
    <source>
        <dbReference type="SAM" id="SignalP"/>
    </source>
</evidence>
<sequence>MTDAVAAWLYTRPRTRRCWRLLRMIWGAAVLAVVTAPRAVAETTATGLSFTGLHDSRGVPIGAMFVSVLPLDEVLGAQGPRFGVDPDTWLPALTSAMQTTLTYTQLAGWLGLECAFFLCMCAVGIWLIKFALGAVWLGWLAAIAQPIVANLQAVVGGMQLLAGGVLISVLVGGILCFTVGYGTGIGVIAGGLLIALLVGLVLRDPVDELVGDDGVLGIGRTLGFTLSQGVAHNGPLAPGGTAAQLDTLTSWLCDVLVRNVVQLVSFGQVIDDVPGCAARFDAAVLSGVTAAPAQAMRTCAPAAYAHAQQLSAVTVGLFAVVIALTGAILLAVDYIACEAFRIGFTAFWTVLIIVPVAAVAVIPGPTRAFGKRTAVRMLKHGAEMIAATAGLAVLVILMAQATRGTLPGAIGMTHPLAKLLVMLLIAVFGAIGFRHLMRAFGDRGIPGPLRMGAGGLALGFRAGRTLEGVDYTRRRLGDVRSRLSGGTQPGGSPRLDDGTAGRAAPGRRAHPPTGNRSPSGAAGTRPGGPTAPGTGNVPGRGRTPNTPVPQAKPPAGAAAGRTTAGADGAGGRAAATSGAARAGATVLAPEVAIPVAAAAAAAGRTSGRSGHRESGAAPGRAGSPAPSPAAPTPNRPDPQPKPPDTPADAVTTPVPPAPSSAPGRTPPRPTDP</sequence>
<feature type="transmembrane region" description="Helical" evidence="2">
    <location>
        <begin position="181"/>
        <end position="202"/>
    </location>
</feature>
<feature type="transmembrane region" description="Helical" evidence="2">
    <location>
        <begin position="115"/>
        <end position="141"/>
    </location>
</feature>
<dbReference type="EMBL" id="JANDBD010000020">
    <property type="protein sequence ID" value="MCP9276834.1"/>
    <property type="molecule type" value="Genomic_DNA"/>
</dbReference>
<evidence type="ECO:0000313" key="5">
    <source>
        <dbReference type="Proteomes" id="UP001651690"/>
    </source>
</evidence>
<keyword evidence="2" id="KW-0472">Membrane</keyword>
<dbReference type="RefSeq" id="WP_255065089.1">
    <property type="nucleotide sequence ID" value="NZ_JANDBD010000020.1"/>
</dbReference>
<feature type="region of interest" description="Disordered" evidence="1">
    <location>
        <begin position="598"/>
        <end position="672"/>
    </location>
</feature>
<feature type="compositionally biased region" description="Low complexity" evidence="1">
    <location>
        <begin position="615"/>
        <end position="624"/>
    </location>
</feature>
<keyword evidence="2" id="KW-0812">Transmembrane</keyword>
<feature type="compositionally biased region" description="Low complexity" evidence="1">
    <location>
        <begin position="555"/>
        <end position="573"/>
    </location>
</feature>
<feature type="transmembrane region" description="Helical" evidence="2">
    <location>
        <begin position="315"/>
        <end position="336"/>
    </location>
</feature>
<feature type="transmembrane region" description="Helical" evidence="2">
    <location>
        <begin position="342"/>
        <end position="363"/>
    </location>
</feature>
<proteinExistence type="predicted"/>
<keyword evidence="2" id="KW-1133">Transmembrane helix</keyword>
<keyword evidence="3" id="KW-0732">Signal</keyword>